<dbReference type="InterPro" id="IPR029063">
    <property type="entry name" value="SAM-dependent_MTases_sf"/>
</dbReference>
<dbReference type="InterPro" id="IPR013216">
    <property type="entry name" value="Methyltransf_11"/>
</dbReference>
<gene>
    <name evidence="2" type="ORF">NSCAC_0184</name>
</gene>
<accession>A0A7G1Q7Q5</accession>
<sequence>MEKQYVHYGCALTAPKEWINFDVSPTLRIQKIPIIGKLLKKRLNINFPSNVRYGNIIKGLPIRNNSCDGVYCSHTLEDFRKAIRNSYQILKEGGTFRCVVPDLEQAARSYITKLDDGDINASLGFFDNTLLGWKTRPKDLKGILRRFVGNSNHLWMWDQYSLSEELKNVGFREVRFCEFNDCEDEMFKLVEDHSRFINAVAIECKK</sequence>
<evidence type="ECO:0000313" key="3">
    <source>
        <dbReference type="Proteomes" id="UP000516072"/>
    </source>
</evidence>
<dbReference type="Proteomes" id="UP000516072">
    <property type="component" value="Chromosome"/>
</dbReference>
<dbReference type="CDD" id="cd02440">
    <property type="entry name" value="AdoMet_MTases"/>
    <property type="match status" value="1"/>
</dbReference>
<dbReference type="GO" id="GO:0008757">
    <property type="term" value="F:S-adenosylmethionine-dependent methyltransferase activity"/>
    <property type="evidence" value="ECO:0007669"/>
    <property type="project" value="InterPro"/>
</dbReference>
<dbReference type="Pfam" id="PF08241">
    <property type="entry name" value="Methyltransf_11"/>
    <property type="match status" value="1"/>
</dbReference>
<dbReference type="SUPFAM" id="SSF53335">
    <property type="entry name" value="S-adenosyl-L-methionine-dependent methyltransferases"/>
    <property type="match status" value="1"/>
</dbReference>
<proteinExistence type="predicted"/>
<dbReference type="Gene3D" id="3.40.50.150">
    <property type="entry name" value="Vaccinia Virus protein VP39"/>
    <property type="match status" value="1"/>
</dbReference>
<evidence type="ECO:0000259" key="1">
    <source>
        <dbReference type="Pfam" id="PF08241"/>
    </source>
</evidence>
<protein>
    <submittedName>
        <fullName evidence="2">Methyltransferase type 11</fullName>
    </submittedName>
</protein>
<feature type="domain" description="Methyltransferase type 11" evidence="1">
    <location>
        <begin position="49"/>
        <end position="96"/>
    </location>
</feature>
<dbReference type="AlphaFoldDB" id="A0A7G1Q7Q5"/>
<dbReference type="RefSeq" id="WP_197744572.1">
    <property type="nucleotide sequence ID" value="NZ_LR778175.1"/>
</dbReference>
<keyword evidence="2" id="KW-0489">Methyltransferase</keyword>
<reference evidence="2 3" key="1">
    <citation type="submission" date="2020-03" db="EMBL/GenBank/DDBJ databases">
        <authorList>
            <person name="Picone N."/>
        </authorList>
    </citation>
    <scope>NUCLEOTIDE SEQUENCE [LARGE SCALE GENOMIC DNA]</scope>
    <source>
        <strain evidence="2">NSCAC1</strain>
    </source>
</reference>
<evidence type="ECO:0000313" key="2">
    <source>
        <dbReference type="EMBL" id="CAB1274468.1"/>
    </source>
</evidence>
<dbReference type="KEGG" id="ntg:NSCAC_0184"/>
<organism evidence="2 3">
    <name type="scientific">Candidatus Nitrosacidococcus tergens</name>
    <dbReference type="NCBI Taxonomy" id="553981"/>
    <lineage>
        <taxon>Bacteria</taxon>
        <taxon>Pseudomonadati</taxon>
        <taxon>Pseudomonadota</taxon>
        <taxon>Gammaproteobacteria</taxon>
        <taxon>Chromatiales</taxon>
        <taxon>Chromatiaceae</taxon>
        <taxon>Candidatus Nitrosacidococcus</taxon>
    </lineage>
</organism>
<dbReference type="GO" id="GO:0032259">
    <property type="term" value="P:methylation"/>
    <property type="evidence" value="ECO:0007669"/>
    <property type="project" value="UniProtKB-KW"/>
</dbReference>
<keyword evidence="2" id="KW-0808">Transferase</keyword>
<keyword evidence="3" id="KW-1185">Reference proteome</keyword>
<dbReference type="EMBL" id="LR778175">
    <property type="protein sequence ID" value="CAB1274468.1"/>
    <property type="molecule type" value="Genomic_DNA"/>
</dbReference>
<name>A0A7G1Q7Q5_9GAMM</name>